<dbReference type="GO" id="GO:0006281">
    <property type="term" value="P:DNA repair"/>
    <property type="evidence" value="ECO:0007669"/>
    <property type="project" value="InterPro"/>
</dbReference>
<dbReference type="GO" id="GO:0000287">
    <property type="term" value="F:magnesium ion binding"/>
    <property type="evidence" value="ECO:0007669"/>
    <property type="project" value="InterPro"/>
</dbReference>
<dbReference type="InterPro" id="IPR008822">
    <property type="entry name" value="Endonuclease_RusA-like"/>
</dbReference>
<reference evidence="1 2" key="1">
    <citation type="journal article" date="2012" name="J. Bacteriol.">
        <title>Genome sequence of Lactobacillus mucosae LM1, isolated from piglet feces.</title>
        <authorList>
            <person name="Lee J.H."/>
            <person name="Valeriano V.D."/>
            <person name="Shin Y.R."/>
            <person name="Chae J.P."/>
            <person name="Kim G.B."/>
            <person name="Ham J.S."/>
            <person name="Chun J."/>
            <person name="Kang D.K."/>
        </authorList>
    </citation>
    <scope>NUCLEOTIDE SEQUENCE [LARGE SCALE GENOMIC DNA]</scope>
    <source>
        <strain evidence="1 2">LM1</strain>
    </source>
</reference>
<evidence type="ECO:0000313" key="2">
    <source>
        <dbReference type="Proteomes" id="UP000003645"/>
    </source>
</evidence>
<dbReference type="HOGENOM" id="CLU_124338_1_0_9"/>
<organism evidence="1 2">
    <name type="scientific">Limosilactobacillus mucosae LM1</name>
    <dbReference type="NCBI Taxonomy" id="1130798"/>
    <lineage>
        <taxon>Bacteria</taxon>
        <taxon>Bacillati</taxon>
        <taxon>Bacillota</taxon>
        <taxon>Bacilli</taxon>
        <taxon>Lactobacillales</taxon>
        <taxon>Lactobacillaceae</taxon>
        <taxon>Limosilactobacillus</taxon>
    </lineage>
</organism>
<name>A0A0D4CJP3_LIMMU</name>
<dbReference type="AlphaFoldDB" id="A0A0D4CJP3"/>
<dbReference type="KEGG" id="lmu:LBLM1_02920"/>
<proteinExistence type="predicted"/>
<evidence type="ECO:0000313" key="1">
    <source>
        <dbReference type="EMBL" id="AJT50125.1"/>
    </source>
</evidence>
<dbReference type="Gene3D" id="3.30.1330.70">
    <property type="entry name" value="Holliday junction resolvase RusA"/>
    <property type="match status" value="1"/>
</dbReference>
<dbReference type="Proteomes" id="UP000003645">
    <property type="component" value="Chromosome"/>
</dbReference>
<keyword evidence="2" id="KW-1185">Reference proteome</keyword>
<gene>
    <name evidence="1" type="ORF">LBLM1_02920</name>
</gene>
<dbReference type="EMBL" id="CP011013">
    <property type="protein sequence ID" value="AJT50125.1"/>
    <property type="molecule type" value="Genomic_DNA"/>
</dbReference>
<dbReference type="GO" id="GO:0006310">
    <property type="term" value="P:DNA recombination"/>
    <property type="evidence" value="ECO:0007669"/>
    <property type="project" value="InterPro"/>
</dbReference>
<protein>
    <submittedName>
        <fullName evidence="1">Holliday junction resolvase</fullName>
    </submittedName>
</protein>
<dbReference type="RefSeq" id="WP_039945825.1">
    <property type="nucleotide sequence ID" value="NZ_CP011013.1"/>
</dbReference>
<dbReference type="InterPro" id="IPR036614">
    <property type="entry name" value="RusA-like_sf"/>
</dbReference>
<dbReference type="SUPFAM" id="SSF103084">
    <property type="entry name" value="Holliday junction resolvase RusA"/>
    <property type="match status" value="1"/>
</dbReference>
<sequence length="148" mass="17241">MIKLILPIEPVAQARPRARRFGKGIRLYDPPKTATFKKQLRALATEMYHDAPVEGEIYLKVAFYRKIQKSISKKEHDRRASGAHRPIVKADLSNYLKSFEDALNGVLWKDDAMIVHEEIDKYYSDKPRIEVEIYAKETYEVRSMTNVD</sequence>
<dbReference type="STRING" id="1130798.LBLM1_02920"/>
<accession>A0A0D4CJP3</accession>
<dbReference type="Pfam" id="PF05866">
    <property type="entry name" value="RusA"/>
    <property type="match status" value="1"/>
</dbReference>